<feature type="region of interest" description="Disordered" evidence="1">
    <location>
        <begin position="633"/>
        <end position="660"/>
    </location>
</feature>
<dbReference type="Gene3D" id="6.10.140.670">
    <property type="match status" value="1"/>
</dbReference>
<feature type="compositionally biased region" description="Acidic residues" evidence="1">
    <location>
        <begin position="39"/>
        <end position="54"/>
    </location>
</feature>
<dbReference type="PROSITE" id="PS51505">
    <property type="entry name" value="SCA7"/>
    <property type="match status" value="1"/>
</dbReference>
<feature type="compositionally biased region" description="Low complexity" evidence="1">
    <location>
        <begin position="437"/>
        <end position="459"/>
    </location>
</feature>
<feature type="compositionally biased region" description="Polar residues" evidence="1">
    <location>
        <begin position="1076"/>
        <end position="1089"/>
    </location>
</feature>
<sequence length="1248" mass="132514">MATVDHGSPSQFVGQPWSSWAEKVVGHKNKDTPSSTQGDEADGALEVPDEDTDKEQDKEQVMKLRIEDANVFGICPTQDEFYLVVCEQCSQVVKPQALERHMELRHGKPPDKPPDIPCQMEIMHSPPIRIPTTPRAPLCQQAQSSIPHAEYLDSHEGDSELSLPPRAASQPQPSELTFDTVLKPLSVHLVQRQESPHGYTVGRIREDASPVVSGKPNSPLDAQDAFSNLVSPTLPVVRIEKMSPQQANEASTLGISPVSLASSQQTTIELAPVPTGSIQCAPNLVPQQQAQSLAHHHQPAKPVPTAMVQLAPGPTTMMQTVKPGLVQPPPIQPAPAPTSLVKLAPAQPVQTKKNKKLSPKKNILCKDREFDVNKHCGVWVDADQRQCTRSLTCKTHALSLRRAVKGRRKPFDELLAEHKARSQALAAANNPSLLKKSTSLQQVPSSASSGSAHSSTTPQGVTRPSTPKATQTRPNTPKALTPKVLSPRPQAVGNLQVKSEASSKPLTVFQKIMPVPSPTKTYNLNSVLPANRKNPLLTPLESFPLEAASAQTKAPEVGLGSTNSSHTKPSEEEKTVDGEKEKSDYSCSHHHPRPVAMCSFGARQVGKGLYAFNRRLDYLRSTMAALVEKHSKPPPLKKMCLSSDSSQDLAAPMDTTPPSSEFQINSFTARSAASTSAFSLSSASPFDNTPSGSRTSLTTCNSSSSGTNTLSKSKSLPNTMCNNFNKGLTTSKKPSGKTSGKALSKSADGKTSSSLQHPVKNSKARRKSGPTGGKSNVGVSGSVTQNLFSGSSASPVTLTTGSSSYSIVTNSGLQPGDILSSGMVNLDPGSITNQELSSSLLKNLRFVVTNIEPNVNGGAVSNTAAPQTTGNFTVPILNATIGNTPVLLGNLGALALPYDGKLNVKSRTKSAGSGKSTVDRQGRRLSGSSTTASLQNVAIVSQPFIDSSTQDVIGVGAGVTVSERVTAANTCQPLQSPQSVPSPQLRPNSASPQLTSPLPNGIIPSPTNITFKPYPSTSITTPTTASANHVQRGMSPSRTSTPSPSPGSADTSPNVSGQLLAGSFNTSGKLALVSPKGSSHNLQKSTLNQKHSHHQHHRHRTVSQLSSQQQQQQLQQQQQQQQALQFHQLQLTPQQLQQQLQQQLSSLVAMDTQGKPLPLSSTLIPNLFQSIPAQQVGTGVLPGGLTLAPTVATEQGGKVLSQSAVLPQGAIALHLQQPGSGQPVRLSDQSQIGMSQEEDNRQELKMQH</sequence>
<dbReference type="KEGG" id="aplc:110974907"/>
<dbReference type="InterPro" id="IPR052237">
    <property type="entry name" value="Ataxin-7-like_regulator"/>
</dbReference>
<accession>A0A8B7XP12</accession>
<feature type="region of interest" description="Disordered" evidence="1">
    <location>
        <begin position="1"/>
        <end position="57"/>
    </location>
</feature>
<feature type="compositionally biased region" description="Basic and acidic residues" evidence="1">
    <location>
        <begin position="1238"/>
        <end position="1248"/>
    </location>
</feature>
<name>A0A8B7XP12_ACAPL</name>
<keyword evidence="3" id="KW-1185">Reference proteome</keyword>
<feature type="compositionally biased region" description="Low complexity" evidence="1">
    <location>
        <begin position="1015"/>
        <end position="1027"/>
    </location>
</feature>
<evidence type="ECO:0000256" key="1">
    <source>
        <dbReference type="SAM" id="MobiDB-lite"/>
    </source>
</evidence>
<reference evidence="4" key="1">
    <citation type="submission" date="2025-08" db="UniProtKB">
        <authorList>
            <consortium name="RefSeq"/>
        </authorList>
    </citation>
    <scope>IDENTIFICATION</scope>
</reference>
<feature type="region of interest" description="Disordered" evidence="1">
    <location>
        <begin position="972"/>
        <end position="1110"/>
    </location>
</feature>
<organism evidence="3 4">
    <name type="scientific">Acanthaster planci</name>
    <name type="common">Crown-of-thorns starfish</name>
    <dbReference type="NCBI Taxonomy" id="133434"/>
    <lineage>
        <taxon>Eukaryota</taxon>
        <taxon>Metazoa</taxon>
        <taxon>Echinodermata</taxon>
        <taxon>Eleutherozoa</taxon>
        <taxon>Asterozoa</taxon>
        <taxon>Asteroidea</taxon>
        <taxon>Valvatacea</taxon>
        <taxon>Valvatida</taxon>
        <taxon>Acanthasteridae</taxon>
        <taxon>Acanthaster</taxon>
    </lineage>
</organism>
<protein>
    <submittedName>
        <fullName evidence="4">Ataxin-7-like protein 1 isoform X1</fullName>
    </submittedName>
</protein>
<dbReference type="GeneID" id="110974907"/>
<evidence type="ECO:0000313" key="3">
    <source>
        <dbReference type="Proteomes" id="UP000694845"/>
    </source>
</evidence>
<proteinExistence type="predicted"/>
<dbReference type="Proteomes" id="UP000694845">
    <property type="component" value="Unplaced"/>
</dbReference>
<feature type="compositionally biased region" description="Polar residues" evidence="1">
    <location>
        <begin position="716"/>
        <end position="725"/>
    </location>
</feature>
<dbReference type="PANTHER" id="PTHR15117:SF24">
    <property type="entry name" value="SCA7 DOMAIN-CONTAINING PROTEIN"/>
    <property type="match status" value="1"/>
</dbReference>
<feature type="compositionally biased region" description="Polar residues" evidence="1">
    <location>
        <begin position="460"/>
        <end position="475"/>
    </location>
</feature>
<feature type="region of interest" description="Disordered" evidence="1">
    <location>
        <begin position="1216"/>
        <end position="1248"/>
    </location>
</feature>
<feature type="region of interest" description="Disordered" evidence="1">
    <location>
        <begin position="547"/>
        <end position="588"/>
    </location>
</feature>
<dbReference type="Pfam" id="PF08313">
    <property type="entry name" value="SCA7"/>
    <property type="match status" value="1"/>
</dbReference>
<feature type="compositionally biased region" description="Low complexity" evidence="1">
    <location>
        <begin position="693"/>
        <end position="715"/>
    </location>
</feature>
<feature type="compositionally biased region" description="Polar residues" evidence="1">
    <location>
        <begin position="8"/>
        <end position="18"/>
    </location>
</feature>
<gene>
    <name evidence="4" type="primary">LOC110974907</name>
</gene>
<dbReference type="OMA" id="IGQQWSA"/>
<feature type="region of interest" description="Disordered" evidence="1">
    <location>
        <begin position="153"/>
        <end position="172"/>
    </location>
</feature>
<feature type="compositionally biased region" description="Low complexity" evidence="1">
    <location>
        <begin position="1035"/>
        <end position="1053"/>
    </location>
</feature>
<feature type="domain" description="SCA7" evidence="2">
    <location>
        <begin position="363"/>
        <end position="430"/>
    </location>
</feature>
<feature type="compositionally biased region" description="Basic and acidic residues" evidence="1">
    <location>
        <begin position="568"/>
        <end position="584"/>
    </location>
</feature>
<dbReference type="InterPro" id="IPR013243">
    <property type="entry name" value="SCA7_dom"/>
</dbReference>
<dbReference type="PANTHER" id="PTHR15117">
    <property type="entry name" value="ATAXIN 7 RELATED"/>
    <property type="match status" value="1"/>
</dbReference>
<dbReference type="AlphaFoldDB" id="A0A8B7XP12"/>
<feature type="compositionally biased region" description="Low complexity" evidence="1">
    <location>
        <begin position="726"/>
        <end position="741"/>
    </location>
</feature>
<dbReference type="RefSeq" id="XP_022082553.1">
    <property type="nucleotide sequence ID" value="XM_022226861.1"/>
</dbReference>
<feature type="compositionally biased region" description="Polar residues" evidence="1">
    <location>
        <begin position="986"/>
        <end position="998"/>
    </location>
</feature>
<feature type="compositionally biased region" description="Low complexity" evidence="1">
    <location>
        <begin position="972"/>
        <end position="985"/>
    </location>
</feature>
<evidence type="ECO:0000313" key="4">
    <source>
        <dbReference type="RefSeq" id="XP_022082553.1"/>
    </source>
</evidence>
<feature type="region of interest" description="Disordered" evidence="1">
    <location>
        <begin position="679"/>
        <end position="780"/>
    </location>
</feature>
<evidence type="ECO:0000259" key="2">
    <source>
        <dbReference type="PROSITE" id="PS51505"/>
    </source>
</evidence>
<feature type="compositionally biased region" description="Basic residues" evidence="1">
    <location>
        <begin position="1090"/>
        <end position="1101"/>
    </location>
</feature>
<dbReference type="OrthoDB" id="21678at2759"/>
<feature type="region of interest" description="Disordered" evidence="1">
    <location>
        <begin position="436"/>
        <end position="501"/>
    </location>
</feature>
<feature type="region of interest" description="Disordered" evidence="1">
    <location>
        <begin position="906"/>
        <end position="930"/>
    </location>
</feature>